<dbReference type="SUPFAM" id="SSF103473">
    <property type="entry name" value="MFS general substrate transporter"/>
    <property type="match status" value="1"/>
</dbReference>
<feature type="domain" description="Major facilitator superfamily (MFS) profile" evidence="8">
    <location>
        <begin position="6"/>
        <end position="391"/>
    </location>
</feature>
<comment type="subcellular location">
    <subcellularLocation>
        <location evidence="1">Cell membrane</location>
        <topology evidence="1">Multi-pass membrane protein</topology>
    </subcellularLocation>
</comment>
<dbReference type="PANTHER" id="PTHR43414">
    <property type="entry name" value="MULTIDRUG RESISTANCE PROTEIN MDTG"/>
    <property type="match status" value="1"/>
</dbReference>
<gene>
    <name evidence="9" type="ORF">SAMN04490355_107118</name>
</gene>
<feature type="transmembrane region" description="Helical" evidence="7">
    <location>
        <begin position="76"/>
        <end position="94"/>
    </location>
</feature>
<sequence length="399" mass="43060">MDWRRNLWVLSIAVMLSGSSYTMVTPFLPLYLLDIGVSQSEVNVWSGVIFSVSFLVSAIMAPYWGRHADKSGKRRMIMRAGFSLAVVYFLGAFVRNPVDLLMVRILQGFANGFVPASMAIIASSAPKEKMGFSLGVMQTTLLMGGILGPLMGGSLSHFFGMRLSFVIAAGIIFIGTVGVGILVKEPVNNEPPSEGSMMDDLKTAFHNRKLVEMLLLLFGAQMISMTLQPLITLYVAELQGNMEGVALTAGIIYSMAGIAGAISAPMWGKLGQKKGFIKILVIAFIGAGFFNMGQFFIINIYQFSVLQFFFGLFIVGVYPAINTIAVNSTDKAFQGRIFGLTTTANHLGSMVGPLVGGMISSWLGIGPVFLFTGSVLIMIGLLVFFKIPKATGVISKEMK</sequence>
<dbReference type="OrthoDB" id="65739at2"/>
<keyword evidence="5 7" id="KW-1133">Transmembrane helix</keyword>
<organism evidence="9 10">
    <name type="scientific">Pelosinus propionicus DSM 13327</name>
    <dbReference type="NCBI Taxonomy" id="1123291"/>
    <lineage>
        <taxon>Bacteria</taxon>
        <taxon>Bacillati</taxon>
        <taxon>Bacillota</taxon>
        <taxon>Negativicutes</taxon>
        <taxon>Selenomonadales</taxon>
        <taxon>Sporomusaceae</taxon>
        <taxon>Pelosinus</taxon>
    </lineage>
</organism>
<evidence type="ECO:0000256" key="1">
    <source>
        <dbReference type="ARBA" id="ARBA00004651"/>
    </source>
</evidence>
<dbReference type="GO" id="GO:0022857">
    <property type="term" value="F:transmembrane transporter activity"/>
    <property type="evidence" value="ECO:0007669"/>
    <property type="project" value="InterPro"/>
</dbReference>
<dbReference type="PROSITE" id="PS50850">
    <property type="entry name" value="MFS"/>
    <property type="match status" value="1"/>
</dbReference>
<feature type="transmembrane region" description="Helical" evidence="7">
    <location>
        <begin position="307"/>
        <end position="325"/>
    </location>
</feature>
<protein>
    <submittedName>
        <fullName evidence="9">MFS transporter, DHA1 family, multidrug resistance protein</fullName>
    </submittedName>
</protein>
<proteinExistence type="predicted"/>
<evidence type="ECO:0000256" key="3">
    <source>
        <dbReference type="ARBA" id="ARBA00022475"/>
    </source>
</evidence>
<feature type="transmembrane region" description="Helical" evidence="7">
    <location>
        <begin position="163"/>
        <end position="183"/>
    </location>
</feature>
<dbReference type="PANTHER" id="PTHR43414:SF1">
    <property type="entry name" value="PEPTIDE PERMEASE"/>
    <property type="match status" value="1"/>
</dbReference>
<evidence type="ECO:0000259" key="8">
    <source>
        <dbReference type="PROSITE" id="PS50850"/>
    </source>
</evidence>
<feature type="transmembrane region" description="Helical" evidence="7">
    <location>
        <begin position="365"/>
        <end position="385"/>
    </location>
</feature>
<dbReference type="Proteomes" id="UP000199520">
    <property type="component" value="Unassembled WGS sequence"/>
</dbReference>
<feature type="transmembrane region" description="Helical" evidence="7">
    <location>
        <begin position="279"/>
        <end position="301"/>
    </location>
</feature>
<dbReference type="Pfam" id="PF07690">
    <property type="entry name" value="MFS_1"/>
    <property type="match status" value="1"/>
</dbReference>
<evidence type="ECO:0000256" key="2">
    <source>
        <dbReference type="ARBA" id="ARBA00022448"/>
    </source>
</evidence>
<feature type="transmembrane region" description="Helical" evidence="7">
    <location>
        <begin position="214"/>
        <end position="235"/>
    </location>
</feature>
<evidence type="ECO:0000313" key="10">
    <source>
        <dbReference type="Proteomes" id="UP000199520"/>
    </source>
</evidence>
<keyword evidence="3" id="KW-1003">Cell membrane</keyword>
<keyword evidence="4 7" id="KW-0812">Transmembrane</keyword>
<name>A0A1I4PS45_9FIRM</name>
<feature type="transmembrane region" description="Helical" evidence="7">
    <location>
        <begin position="44"/>
        <end position="64"/>
    </location>
</feature>
<feature type="transmembrane region" description="Helical" evidence="7">
    <location>
        <begin position="100"/>
        <end position="120"/>
    </location>
</feature>
<feature type="transmembrane region" description="Helical" evidence="7">
    <location>
        <begin position="247"/>
        <end position="267"/>
    </location>
</feature>
<dbReference type="InterPro" id="IPR001958">
    <property type="entry name" value="Tet-R_TetA/multi-R_MdtG-like"/>
</dbReference>
<evidence type="ECO:0000256" key="5">
    <source>
        <dbReference type="ARBA" id="ARBA00022989"/>
    </source>
</evidence>
<dbReference type="InterPro" id="IPR020846">
    <property type="entry name" value="MFS_dom"/>
</dbReference>
<dbReference type="PRINTS" id="PR01035">
    <property type="entry name" value="TCRTETA"/>
</dbReference>
<feature type="transmembrane region" description="Helical" evidence="7">
    <location>
        <begin position="7"/>
        <end position="32"/>
    </location>
</feature>
<keyword evidence="10" id="KW-1185">Reference proteome</keyword>
<keyword evidence="2" id="KW-0813">Transport</keyword>
<dbReference type="RefSeq" id="WP_090943804.1">
    <property type="nucleotide sequence ID" value="NZ_FOTS01000071.1"/>
</dbReference>
<evidence type="ECO:0000313" key="9">
    <source>
        <dbReference type="EMBL" id="SFM30544.1"/>
    </source>
</evidence>
<feature type="transmembrane region" description="Helical" evidence="7">
    <location>
        <begin position="337"/>
        <end position="359"/>
    </location>
</feature>
<dbReference type="Gene3D" id="1.20.1250.20">
    <property type="entry name" value="MFS general substrate transporter like domains"/>
    <property type="match status" value="1"/>
</dbReference>
<evidence type="ECO:0000256" key="7">
    <source>
        <dbReference type="SAM" id="Phobius"/>
    </source>
</evidence>
<accession>A0A1I4PS45</accession>
<dbReference type="AlphaFoldDB" id="A0A1I4PS45"/>
<dbReference type="InterPro" id="IPR011701">
    <property type="entry name" value="MFS"/>
</dbReference>
<dbReference type="EMBL" id="FOTS01000071">
    <property type="protein sequence ID" value="SFM30544.1"/>
    <property type="molecule type" value="Genomic_DNA"/>
</dbReference>
<evidence type="ECO:0000256" key="4">
    <source>
        <dbReference type="ARBA" id="ARBA00022692"/>
    </source>
</evidence>
<dbReference type="GO" id="GO:0005886">
    <property type="term" value="C:plasma membrane"/>
    <property type="evidence" value="ECO:0007669"/>
    <property type="project" value="UniProtKB-SubCell"/>
</dbReference>
<dbReference type="InterPro" id="IPR036259">
    <property type="entry name" value="MFS_trans_sf"/>
</dbReference>
<feature type="transmembrane region" description="Helical" evidence="7">
    <location>
        <begin position="132"/>
        <end position="151"/>
    </location>
</feature>
<dbReference type="STRING" id="1123291.SAMN04490355_107118"/>
<keyword evidence="6 7" id="KW-0472">Membrane</keyword>
<evidence type="ECO:0000256" key="6">
    <source>
        <dbReference type="ARBA" id="ARBA00023136"/>
    </source>
</evidence>
<reference evidence="10" key="1">
    <citation type="submission" date="2016-10" db="EMBL/GenBank/DDBJ databases">
        <authorList>
            <person name="Varghese N."/>
            <person name="Submissions S."/>
        </authorList>
    </citation>
    <scope>NUCLEOTIDE SEQUENCE [LARGE SCALE GENOMIC DNA]</scope>
    <source>
        <strain evidence="10">DSM 13327</strain>
    </source>
</reference>